<evidence type="ECO:0000256" key="3">
    <source>
        <dbReference type="ARBA" id="ARBA00022679"/>
    </source>
</evidence>
<dbReference type="eggNOG" id="KOG1290">
    <property type="taxonomic scope" value="Eukaryota"/>
</dbReference>
<keyword evidence="4 9" id="KW-0547">Nucleotide-binding</keyword>
<keyword evidence="3" id="KW-0808">Transferase</keyword>
<dbReference type="EMBL" id="KV441388">
    <property type="protein sequence ID" value="OAF62141.1"/>
    <property type="molecule type" value="Genomic_DNA"/>
</dbReference>
<dbReference type="Proteomes" id="UP000077154">
    <property type="component" value="Unassembled WGS sequence"/>
</dbReference>
<dbReference type="InterPro" id="IPR051334">
    <property type="entry name" value="SRPK"/>
</dbReference>
<protein>
    <recommendedName>
        <fullName evidence="1">non-specific serine/threonine protein kinase</fullName>
        <ecNumber evidence="1">2.7.11.1</ecNumber>
    </recommendedName>
</protein>
<proteinExistence type="predicted"/>
<accession>A0A177ALF3</accession>
<evidence type="ECO:0000256" key="5">
    <source>
        <dbReference type="ARBA" id="ARBA00022777"/>
    </source>
</evidence>
<dbReference type="InterPro" id="IPR000719">
    <property type="entry name" value="Prot_kinase_dom"/>
</dbReference>
<evidence type="ECO:0000256" key="8">
    <source>
        <dbReference type="ARBA" id="ARBA00048679"/>
    </source>
</evidence>
<evidence type="ECO:0000256" key="9">
    <source>
        <dbReference type="PROSITE-ProRule" id="PRU10141"/>
    </source>
</evidence>
<comment type="catalytic activity">
    <reaction evidence="7">
        <text>L-threonyl-[protein] + ATP = O-phospho-L-threonyl-[protein] + ADP + H(+)</text>
        <dbReference type="Rhea" id="RHEA:46608"/>
        <dbReference type="Rhea" id="RHEA-COMP:11060"/>
        <dbReference type="Rhea" id="RHEA-COMP:11605"/>
        <dbReference type="ChEBI" id="CHEBI:15378"/>
        <dbReference type="ChEBI" id="CHEBI:30013"/>
        <dbReference type="ChEBI" id="CHEBI:30616"/>
        <dbReference type="ChEBI" id="CHEBI:61977"/>
        <dbReference type="ChEBI" id="CHEBI:456216"/>
        <dbReference type="EC" id="2.7.11.1"/>
    </reaction>
</comment>
<sequence>MADMNEYVATETIKAEEKISRYRPGGFHPVALGNSFKQGRYTVVHKLGYGGFSTVWVAYDDILHQWVALKIMTAAMTETSRELRWYDALGVWRPDSLYSKYVVRLLDHFLIEGPNGAHLALAFELMGPNVRSIVKTEYHNRAEVDPITILRMTEHVLKALEFIHQSGFAHGDVSTKNMAFKAEHLSNMTKEKLFEVLGAPSIGNVARVDGQPLADGIPYYLVGSATWGGWVNECDEDFRLLDFGECFVLGREPEIITQPGGLMPPETVLTEVYDYIVDLWRVGIAIYSFVFGGLPFYCIGDRDNLVIQMIEFIGDLPQEWKPSFDHLRIDFRRQPLLDGDLRVDRGLEYKFKHQIHEAELQPLLPVIQGLMKFRPSERISAQQALEMMKSR</sequence>
<dbReference type="InterPro" id="IPR011009">
    <property type="entry name" value="Kinase-like_dom_sf"/>
</dbReference>
<dbReference type="Gene3D" id="1.10.510.10">
    <property type="entry name" value="Transferase(Phosphotransferase) domain 1"/>
    <property type="match status" value="1"/>
</dbReference>
<dbReference type="GO" id="GO:0005737">
    <property type="term" value="C:cytoplasm"/>
    <property type="evidence" value="ECO:0007669"/>
    <property type="project" value="TreeGrafter"/>
</dbReference>
<dbReference type="GeneID" id="36284838"/>
<feature type="binding site" evidence="9">
    <location>
        <position position="70"/>
    </location>
    <ligand>
        <name>ATP</name>
        <dbReference type="ChEBI" id="CHEBI:30616"/>
    </ligand>
</feature>
<evidence type="ECO:0000256" key="4">
    <source>
        <dbReference type="ARBA" id="ARBA00022741"/>
    </source>
</evidence>
<name>A0A177ALF3_9PEZI</name>
<feature type="domain" description="Protein kinase" evidence="10">
    <location>
        <begin position="41"/>
        <end position="391"/>
    </location>
</feature>
<dbReference type="InterPro" id="IPR017441">
    <property type="entry name" value="Protein_kinase_ATP_BS"/>
</dbReference>
<keyword evidence="2" id="KW-0723">Serine/threonine-protein kinase</keyword>
<dbReference type="AlphaFoldDB" id="A0A177ALF3"/>
<dbReference type="PANTHER" id="PTHR47634:SF9">
    <property type="entry name" value="PROTEIN KINASE DOMAIN-CONTAINING PROTEIN-RELATED"/>
    <property type="match status" value="1"/>
</dbReference>
<evidence type="ECO:0000259" key="10">
    <source>
        <dbReference type="PROSITE" id="PS50011"/>
    </source>
</evidence>
<dbReference type="GO" id="GO:0005524">
    <property type="term" value="F:ATP binding"/>
    <property type="evidence" value="ECO:0007669"/>
    <property type="project" value="UniProtKB-UniRule"/>
</dbReference>
<dbReference type="OrthoDB" id="5979581at2759"/>
<dbReference type="GO" id="GO:0000245">
    <property type="term" value="P:spliceosomal complex assembly"/>
    <property type="evidence" value="ECO:0007669"/>
    <property type="project" value="TreeGrafter"/>
</dbReference>
<dbReference type="GO" id="GO:0004674">
    <property type="term" value="F:protein serine/threonine kinase activity"/>
    <property type="evidence" value="ECO:0007669"/>
    <property type="project" value="UniProtKB-KW"/>
</dbReference>
<evidence type="ECO:0000256" key="2">
    <source>
        <dbReference type="ARBA" id="ARBA00022527"/>
    </source>
</evidence>
<keyword evidence="6 9" id="KW-0067">ATP-binding</keyword>
<gene>
    <name evidence="11" type="ORF">VC83_01750</name>
</gene>
<dbReference type="Gene3D" id="3.30.200.20">
    <property type="entry name" value="Phosphorylase Kinase, domain 1"/>
    <property type="match status" value="1"/>
</dbReference>
<organism evidence="11">
    <name type="scientific">Pseudogymnoascus destructans</name>
    <dbReference type="NCBI Taxonomy" id="655981"/>
    <lineage>
        <taxon>Eukaryota</taxon>
        <taxon>Fungi</taxon>
        <taxon>Dikarya</taxon>
        <taxon>Ascomycota</taxon>
        <taxon>Pezizomycotina</taxon>
        <taxon>Leotiomycetes</taxon>
        <taxon>Thelebolales</taxon>
        <taxon>Thelebolaceae</taxon>
        <taxon>Pseudogymnoascus</taxon>
    </lineage>
</organism>
<dbReference type="SUPFAM" id="SSF56112">
    <property type="entry name" value="Protein kinase-like (PK-like)"/>
    <property type="match status" value="1"/>
</dbReference>
<dbReference type="RefSeq" id="XP_024327414.1">
    <property type="nucleotide sequence ID" value="XM_024465424.1"/>
</dbReference>
<dbReference type="PROSITE" id="PS50011">
    <property type="entry name" value="PROTEIN_KINASE_DOM"/>
    <property type="match status" value="1"/>
</dbReference>
<dbReference type="GO" id="GO:0050684">
    <property type="term" value="P:regulation of mRNA processing"/>
    <property type="evidence" value="ECO:0007669"/>
    <property type="project" value="TreeGrafter"/>
</dbReference>
<reference evidence="11" key="1">
    <citation type="submission" date="2016-03" db="EMBL/GenBank/DDBJ databases">
        <title>Updated assembly of Pseudogymnoascus destructans, the fungus causing white-nose syndrome of bats.</title>
        <authorList>
            <person name="Palmer J.M."/>
            <person name="Drees K.P."/>
            <person name="Foster J.T."/>
            <person name="Lindner D.L."/>
        </authorList>
    </citation>
    <scope>NUCLEOTIDE SEQUENCE [LARGE SCALE GENOMIC DNA]</scope>
    <source>
        <strain evidence="11">20631-21</strain>
    </source>
</reference>
<evidence type="ECO:0000256" key="6">
    <source>
        <dbReference type="ARBA" id="ARBA00022840"/>
    </source>
</evidence>
<comment type="catalytic activity">
    <reaction evidence="8">
        <text>L-seryl-[protein] + ATP = O-phospho-L-seryl-[protein] + ADP + H(+)</text>
        <dbReference type="Rhea" id="RHEA:17989"/>
        <dbReference type="Rhea" id="RHEA-COMP:9863"/>
        <dbReference type="Rhea" id="RHEA-COMP:11604"/>
        <dbReference type="ChEBI" id="CHEBI:15378"/>
        <dbReference type="ChEBI" id="CHEBI:29999"/>
        <dbReference type="ChEBI" id="CHEBI:30616"/>
        <dbReference type="ChEBI" id="CHEBI:83421"/>
        <dbReference type="ChEBI" id="CHEBI:456216"/>
        <dbReference type="EC" id="2.7.11.1"/>
    </reaction>
</comment>
<dbReference type="Pfam" id="PF00069">
    <property type="entry name" value="Pkinase"/>
    <property type="match status" value="2"/>
</dbReference>
<dbReference type="VEuPathDB" id="FungiDB:GMDG_03527"/>
<dbReference type="PANTHER" id="PTHR47634">
    <property type="entry name" value="PROTEIN KINASE DOMAIN-CONTAINING PROTEIN-RELATED"/>
    <property type="match status" value="1"/>
</dbReference>
<dbReference type="GO" id="GO:0005634">
    <property type="term" value="C:nucleus"/>
    <property type="evidence" value="ECO:0007669"/>
    <property type="project" value="TreeGrafter"/>
</dbReference>
<dbReference type="PROSITE" id="PS00107">
    <property type="entry name" value="PROTEIN_KINASE_ATP"/>
    <property type="match status" value="1"/>
</dbReference>
<evidence type="ECO:0000313" key="11">
    <source>
        <dbReference type="EMBL" id="OAF62141.1"/>
    </source>
</evidence>
<dbReference type="EC" id="2.7.11.1" evidence="1"/>
<dbReference type="SMART" id="SM00220">
    <property type="entry name" value="S_TKc"/>
    <property type="match status" value="1"/>
</dbReference>
<evidence type="ECO:0000256" key="1">
    <source>
        <dbReference type="ARBA" id="ARBA00012513"/>
    </source>
</evidence>
<evidence type="ECO:0000256" key="7">
    <source>
        <dbReference type="ARBA" id="ARBA00047899"/>
    </source>
</evidence>
<keyword evidence="5" id="KW-0418">Kinase</keyword>